<dbReference type="InterPro" id="IPR014057">
    <property type="entry name" value="HI1420"/>
</dbReference>
<reference evidence="1 2" key="1">
    <citation type="journal article" date="2016" name="ISME J.">
        <title>Integrated multi-omics analyses reveal the biochemical mechanisms and phylogenetic relevance of anaerobic androgen biodegradation in the environment.</title>
        <authorList>
            <person name="Yang F.C."/>
            <person name="Chen Y.L."/>
            <person name="Tang S.L."/>
            <person name="Yu C.P."/>
            <person name="Wang P.H."/>
            <person name="Ismail W."/>
            <person name="Wang C.H."/>
            <person name="Ding J.Y."/>
            <person name="Yang C.Y."/>
            <person name="Yang C.Y."/>
            <person name="Chiang Y.R."/>
        </authorList>
    </citation>
    <scope>NUCLEOTIDE SEQUENCE [LARGE SCALE GENOMIC DNA]</scope>
    <source>
        <strain evidence="1 2">DSM 13999</strain>
    </source>
</reference>
<comment type="caution">
    <text evidence="1">The sequence shown here is derived from an EMBL/GenBank/DDBJ whole genome shotgun (WGS) entry which is preliminary data.</text>
</comment>
<dbReference type="RefSeq" id="WP_067169936.1">
    <property type="nucleotide sequence ID" value="NZ_LFZK01000001.1"/>
</dbReference>
<dbReference type="AlphaFoldDB" id="A0A656Z958"/>
<dbReference type="PANTHER" id="PTHR40275:SF1">
    <property type="entry name" value="SSL7038 PROTEIN"/>
    <property type="match status" value="1"/>
</dbReference>
<keyword evidence="2" id="KW-1185">Reference proteome</keyword>
<dbReference type="PANTHER" id="PTHR40275">
    <property type="entry name" value="SSL7038 PROTEIN"/>
    <property type="match status" value="1"/>
</dbReference>
<dbReference type="Gene3D" id="1.10.260.40">
    <property type="entry name" value="lambda repressor-like DNA-binding domains"/>
    <property type="match status" value="1"/>
</dbReference>
<dbReference type="Pfam" id="PF21716">
    <property type="entry name" value="dnstrm_HI1420"/>
    <property type="match status" value="1"/>
</dbReference>
<protein>
    <submittedName>
        <fullName evidence="1">Transcriptional regulator</fullName>
    </submittedName>
</protein>
<dbReference type="GO" id="GO:0003677">
    <property type="term" value="F:DNA binding"/>
    <property type="evidence" value="ECO:0007669"/>
    <property type="project" value="InterPro"/>
</dbReference>
<dbReference type="SUPFAM" id="SSF47413">
    <property type="entry name" value="lambda repressor-like DNA-binding domains"/>
    <property type="match status" value="1"/>
</dbReference>
<dbReference type="Proteomes" id="UP000243416">
    <property type="component" value="Unassembled WGS sequence"/>
</dbReference>
<organism evidence="1 2">
    <name type="scientific">Sterolibacterium denitrificans</name>
    <dbReference type="NCBI Taxonomy" id="157592"/>
    <lineage>
        <taxon>Bacteria</taxon>
        <taxon>Pseudomonadati</taxon>
        <taxon>Pseudomonadota</taxon>
        <taxon>Betaproteobacteria</taxon>
        <taxon>Nitrosomonadales</taxon>
        <taxon>Sterolibacteriaceae</taxon>
        <taxon>Sterolibacterium</taxon>
    </lineage>
</organism>
<dbReference type="NCBIfam" id="TIGR02684">
    <property type="entry name" value="dnstrm_HI1420"/>
    <property type="match status" value="1"/>
</dbReference>
<evidence type="ECO:0000313" key="1">
    <source>
        <dbReference type="EMBL" id="KYC29281.1"/>
    </source>
</evidence>
<proteinExistence type="predicted"/>
<dbReference type="OrthoDB" id="9798416at2"/>
<name>A0A656Z958_9PROT</name>
<evidence type="ECO:0000313" key="2">
    <source>
        <dbReference type="Proteomes" id="UP000243416"/>
    </source>
</evidence>
<dbReference type="InterPro" id="IPR010982">
    <property type="entry name" value="Lambda_DNA-bd_dom_sf"/>
</dbReference>
<accession>A0A656Z958</accession>
<dbReference type="EMBL" id="LFZK01000001">
    <property type="protein sequence ID" value="KYC29281.1"/>
    <property type="molecule type" value="Genomic_DNA"/>
</dbReference>
<gene>
    <name evidence="1" type="ORF">ACY05_01705</name>
</gene>
<sequence length="110" mass="11937">MSRKLQAMVMHREREVAELRADRELAIEYLRVAMESLDDPDDRAAGLLALRTVVEAYGGLAAVAAQAGISREALYRALSPRGNPTLKTLLAVLKAVGMRLSIEPQGHALA</sequence>